<feature type="binding site" evidence="8">
    <location>
        <position position="157"/>
    </location>
    <ligand>
        <name>Mg(2+)</name>
        <dbReference type="ChEBI" id="CHEBI:18420"/>
    </ligand>
</feature>
<feature type="binding site" evidence="8">
    <location>
        <position position="283"/>
    </location>
    <ligand>
        <name>Zn(2+)</name>
        <dbReference type="ChEBI" id="CHEBI:29105"/>
        <label>2</label>
    </ligand>
</feature>
<feature type="chain" id="PRO_5030041718" evidence="10">
    <location>
        <begin position="28"/>
        <end position="469"/>
    </location>
</feature>
<dbReference type="Proteomes" id="UP000242084">
    <property type="component" value="Chromosome 1"/>
</dbReference>
<evidence type="ECO:0000256" key="7">
    <source>
        <dbReference type="PIRSR" id="PIRSR601952-1"/>
    </source>
</evidence>
<keyword evidence="5 8" id="KW-0862">Zinc</keyword>
<feature type="binding site" evidence="8">
    <location>
        <position position="287"/>
    </location>
    <ligand>
        <name>Zn(2+)</name>
        <dbReference type="ChEBI" id="CHEBI:29105"/>
        <label>2</label>
    </ligand>
</feature>
<evidence type="ECO:0000256" key="3">
    <source>
        <dbReference type="ARBA" id="ARBA00022723"/>
    </source>
</evidence>
<dbReference type="Gene3D" id="1.10.60.40">
    <property type="match status" value="1"/>
</dbReference>
<name>A0A239ZWT9_9STAP</name>
<feature type="active site" description="Phosphoserine intermediate" evidence="7">
    <location>
        <position position="104"/>
    </location>
</feature>
<dbReference type="PROSITE" id="PS00123">
    <property type="entry name" value="ALKALINE_PHOSPHATASE"/>
    <property type="match status" value="1"/>
</dbReference>
<feature type="binding site" evidence="8">
    <location>
        <position position="155"/>
    </location>
    <ligand>
        <name>Mg(2+)</name>
        <dbReference type="ChEBI" id="CHEBI:18420"/>
    </ligand>
</feature>
<dbReference type="Pfam" id="PF00245">
    <property type="entry name" value="Alk_phosphatase"/>
    <property type="match status" value="1"/>
</dbReference>
<dbReference type="SUPFAM" id="SSF53649">
    <property type="entry name" value="Alkaline phosphatase-like"/>
    <property type="match status" value="1"/>
</dbReference>
<keyword evidence="10" id="KW-0732">Signal</keyword>
<dbReference type="GO" id="GO:0004035">
    <property type="term" value="F:alkaline phosphatase activity"/>
    <property type="evidence" value="ECO:0007669"/>
    <property type="project" value="UniProtKB-EC"/>
</dbReference>
<reference evidence="11 12" key="1">
    <citation type="submission" date="2017-06" db="EMBL/GenBank/DDBJ databases">
        <authorList>
            <consortium name="Pathogen Informatics"/>
        </authorList>
    </citation>
    <scope>NUCLEOTIDE SEQUENCE [LARGE SCALE GENOMIC DNA]</scope>
    <source>
        <strain evidence="11 12">NCTC13839</strain>
    </source>
</reference>
<feature type="binding site" evidence="8">
    <location>
        <position position="55"/>
    </location>
    <ligand>
        <name>Mg(2+)</name>
        <dbReference type="ChEBI" id="CHEBI:18420"/>
    </ligand>
</feature>
<dbReference type="PANTHER" id="PTHR11596">
    <property type="entry name" value="ALKALINE PHOSPHATASE"/>
    <property type="match status" value="1"/>
</dbReference>
<dbReference type="AlphaFoldDB" id="A0A239ZWT9"/>
<evidence type="ECO:0000313" key="12">
    <source>
        <dbReference type="Proteomes" id="UP000242084"/>
    </source>
</evidence>
<dbReference type="InterPro" id="IPR017850">
    <property type="entry name" value="Alkaline_phosphatase_core_sf"/>
</dbReference>
<evidence type="ECO:0000256" key="1">
    <source>
        <dbReference type="ARBA" id="ARBA00005984"/>
    </source>
</evidence>
<gene>
    <name evidence="11" type="primary">phoA</name>
    <name evidence="11" type="ORF">SAMEA4384403_02043</name>
</gene>
<dbReference type="RefSeq" id="WP_095089190.1">
    <property type="nucleotide sequence ID" value="NZ_BMDM01000001.1"/>
</dbReference>
<feature type="binding site" evidence="8">
    <location>
        <position position="431"/>
    </location>
    <ligand>
        <name>Zn(2+)</name>
        <dbReference type="ChEBI" id="CHEBI:29105"/>
        <label>2</label>
    </ligand>
</feature>
<feature type="binding site" evidence="8">
    <location>
        <position position="326"/>
    </location>
    <ligand>
        <name>Zn(2+)</name>
        <dbReference type="ChEBI" id="CHEBI:29105"/>
        <label>2</label>
    </ligand>
</feature>
<protein>
    <submittedName>
        <fullName evidence="11">Alkaline phosphatase</fullName>
        <ecNumber evidence="11">3.1.3.1</ecNumber>
    </submittedName>
</protein>
<keyword evidence="6 8" id="KW-0460">Magnesium</keyword>
<keyword evidence="2" id="KW-0597">Phosphoprotein</keyword>
<dbReference type="PANTHER" id="PTHR11596:SF5">
    <property type="entry name" value="ALKALINE PHOSPHATASE"/>
    <property type="match status" value="1"/>
</dbReference>
<evidence type="ECO:0000256" key="2">
    <source>
        <dbReference type="ARBA" id="ARBA00022553"/>
    </source>
</evidence>
<evidence type="ECO:0000256" key="5">
    <source>
        <dbReference type="ARBA" id="ARBA00022833"/>
    </source>
</evidence>
<dbReference type="EMBL" id="LT906462">
    <property type="protein sequence ID" value="SNV75682.1"/>
    <property type="molecule type" value="Genomic_DNA"/>
</dbReference>
<evidence type="ECO:0000256" key="4">
    <source>
        <dbReference type="ARBA" id="ARBA00022801"/>
    </source>
</evidence>
<sequence length="469" mass="51226">MTLSKKFTTSLITISLVASSIVGTAFASETPKSDSKIAVSGNTKNPRNIIFMVGDGMGPSYNSAYRHFADNPDTKEIEPTAFDQYLKGQQKTDPNDPKENVTDSAAGATAFSTGQKTYNGAISVDENKKKLKSVLEQAKEDGKSTGLVVTSEITDATPAAYASHVDDRDKKDEIAKQFYNEKINGEHTVDVLLGGGQKYFGSQNGNLQKKFKKDGYDVVHNKNALKNAKSDKILGLFADENMPLQIDAPNKNPKLVDMQKSALQRLEKNKKGFFLMVEGSSIDKSGHPNDITGVMSEMSGFEDAFKNATSYAKSHPDTLVVATADHSTGGLTIGKGKDYVWNPDAIKSMKHSGSYMTEQIAKGKDPKKVINEGYGFKVDENQINIISKEADKLSKLKEEDSQYETQLQALQDAIQKPINDKSHTGWTTKGHTGEDVNMYAMGAGSNKFDGLIDNTDNAKFIFSFLENKS</sequence>
<organism evidence="11 12">
    <name type="scientific">Mammaliicoccus stepanovicii</name>
    <dbReference type="NCBI Taxonomy" id="643214"/>
    <lineage>
        <taxon>Bacteria</taxon>
        <taxon>Bacillati</taxon>
        <taxon>Bacillota</taxon>
        <taxon>Bacilli</taxon>
        <taxon>Bacillales</taxon>
        <taxon>Staphylococcaceae</taxon>
        <taxon>Mammaliicoccus</taxon>
    </lineage>
</organism>
<keyword evidence="12" id="KW-1185">Reference proteome</keyword>
<dbReference type="Gene3D" id="3.40.720.10">
    <property type="entry name" value="Alkaline Phosphatase, subunit A"/>
    <property type="match status" value="1"/>
</dbReference>
<evidence type="ECO:0000313" key="11">
    <source>
        <dbReference type="EMBL" id="SNV75682.1"/>
    </source>
</evidence>
<keyword evidence="4 11" id="KW-0378">Hydrolase</keyword>
<dbReference type="OrthoDB" id="9794455at2"/>
<dbReference type="KEGG" id="sste:SAMEA4384403_2043"/>
<feature type="binding site" evidence="8">
    <location>
        <position position="325"/>
    </location>
    <ligand>
        <name>Zn(2+)</name>
        <dbReference type="ChEBI" id="CHEBI:29105"/>
        <label>2</label>
    </ligand>
</feature>
<feature type="binding site" evidence="8">
    <location>
        <position position="278"/>
    </location>
    <ligand>
        <name>Mg(2+)</name>
        <dbReference type="ChEBI" id="CHEBI:18420"/>
    </ligand>
</feature>
<keyword evidence="3 8" id="KW-0479">Metal-binding</keyword>
<accession>A0A239ZWT9</accession>
<feature type="signal peptide" evidence="10">
    <location>
        <begin position="1"/>
        <end position="27"/>
    </location>
</feature>
<dbReference type="GO" id="GO:0046872">
    <property type="term" value="F:metal ion binding"/>
    <property type="evidence" value="ECO:0007669"/>
    <property type="project" value="UniProtKB-KW"/>
</dbReference>
<dbReference type="CDD" id="cd16012">
    <property type="entry name" value="ALP"/>
    <property type="match status" value="1"/>
</dbReference>
<evidence type="ECO:0000256" key="8">
    <source>
        <dbReference type="PIRSR" id="PIRSR601952-2"/>
    </source>
</evidence>
<dbReference type="SMART" id="SM00098">
    <property type="entry name" value="alkPPc"/>
    <property type="match status" value="1"/>
</dbReference>
<comment type="cofactor">
    <cofactor evidence="8">
        <name>Zn(2+)</name>
        <dbReference type="ChEBI" id="CHEBI:29105"/>
    </cofactor>
    <text evidence="8">Binds 2 Zn(2+) ions.</text>
</comment>
<proteinExistence type="inferred from homology"/>
<evidence type="ECO:0000256" key="10">
    <source>
        <dbReference type="SAM" id="SignalP"/>
    </source>
</evidence>
<dbReference type="PRINTS" id="PR00113">
    <property type="entry name" value="ALKPHPHTASE"/>
</dbReference>
<dbReference type="InterPro" id="IPR001952">
    <property type="entry name" value="Alkaline_phosphatase"/>
</dbReference>
<feature type="binding site" evidence="8">
    <location>
        <position position="55"/>
    </location>
    <ligand>
        <name>Zn(2+)</name>
        <dbReference type="ChEBI" id="CHEBI:29105"/>
        <label>2</label>
    </ligand>
</feature>
<evidence type="ECO:0000256" key="6">
    <source>
        <dbReference type="ARBA" id="ARBA00022842"/>
    </source>
</evidence>
<comment type="cofactor">
    <cofactor evidence="8">
        <name>Mg(2+)</name>
        <dbReference type="ChEBI" id="CHEBI:18420"/>
    </cofactor>
    <text evidence="8">Binds 1 Mg(2+) ion.</text>
</comment>
<dbReference type="InterPro" id="IPR018299">
    <property type="entry name" value="Alkaline_phosphatase_AS"/>
</dbReference>
<evidence type="ECO:0000256" key="9">
    <source>
        <dbReference type="RuleBase" id="RU003946"/>
    </source>
</evidence>
<dbReference type="EC" id="3.1.3.1" evidence="11"/>
<comment type="similarity">
    <text evidence="1 9">Belongs to the alkaline phosphatase family.</text>
</comment>